<evidence type="ECO:0000313" key="2">
    <source>
        <dbReference type="Proteomes" id="UP000034835"/>
    </source>
</evidence>
<proteinExistence type="predicted"/>
<dbReference type="EMBL" id="LCJG01000055">
    <property type="protein sequence ID" value="KKT71810.1"/>
    <property type="molecule type" value="Genomic_DNA"/>
</dbReference>
<protein>
    <submittedName>
        <fullName evidence="1">Uncharacterized protein</fullName>
    </submittedName>
</protein>
<organism evidence="1 2">
    <name type="scientific">Candidatus Collierbacteria bacterium GW2011_GWB1_44_6</name>
    <dbReference type="NCBI Taxonomy" id="1618384"/>
    <lineage>
        <taxon>Bacteria</taxon>
        <taxon>Candidatus Collieribacteriota</taxon>
    </lineage>
</organism>
<gene>
    <name evidence="1" type="ORF">UW68_C0055G0003</name>
</gene>
<dbReference type="AlphaFoldDB" id="A0A0G1JKC8"/>
<reference evidence="1 2" key="1">
    <citation type="journal article" date="2015" name="Nature">
        <title>rRNA introns, odd ribosomes, and small enigmatic genomes across a large radiation of phyla.</title>
        <authorList>
            <person name="Brown C.T."/>
            <person name="Hug L.A."/>
            <person name="Thomas B.C."/>
            <person name="Sharon I."/>
            <person name="Castelle C.J."/>
            <person name="Singh A."/>
            <person name="Wilkins M.J."/>
            <person name="Williams K.H."/>
            <person name="Banfield J.F."/>
        </authorList>
    </citation>
    <scope>NUCLEOTIDE SEQUENCE [LARGE SCALE GENOMIC DNA]</scope>
</reference>
<evidence type="ECO:0000313" key="1">
    <source>
        <dbReference type="EMBL" id="KKT71810.1"/>
    </source>
</evidence>
<name>A0A0G1JKC8_9BACT</name>
<comment type="caution">
    <text evidence="1">The sequence shown here is derived from an EMBL/GenBank/DDBJ whole genome shotgun (WGS) entry which is preliminary data.</text>
</comment>
<sequence length="102" mass="11452">MALKVWLGGCLRRAVLWITGRDLMEPTLLSPKGGDLMILGPPTSRWEMTLSADAYLKFMLPTGPNVLHRMMQRLVLGIRWRMLPKTPNEKAEEPPRSPQAGG</sequence>
<accession>A0A0G1JKC8</accession>
<dbReference type="Proteomes" id="UP000034835">
    <property type="component" value="Unassembled WGS sequence"/>
</dbReference>
<dbReference type="STRING" id="1618384.UW68_C0055G0003"/>